<dbReference type="EMBL" id="CAJNDS010002611">
    <property type="protein sequence ID" value="CAE7544182.1"/>
    <property type="molecule type" value="Genomic_DNA"/>
</dbReference>
<dbReference type="PANTHER" id="PTHR19327">
    <property type="entry name" value="GOLGIN"/>
    <property type="match status" value="1"/>
</dbReference>
<feature type="coiled-coil region" evidence="1">
    <location>
        <begin position="314"/>
        <end position="341"/>
    </location>
</feature>
<dbReference type="Proteomes" id="UP000604046">
    <property type="component" value="Unassembled WGS sequence"/>
</dbReference>
<dbReference type="OrthoDB" id="419873at2759"/>
<proteinExistence type="predicted"/>
<evidence type="ECO:0000313" key="2">
    <source>
        <dbReference type="EMBL" id="CAE7544182.1"/>
    </source>
</evidence>
<feature type="coiled-coil region" evidence="1">
    <location>
        <begin position="576"/>
        <end position="606"/>
    </location>
</feature>
<evidence type="ECO:0000256" key="1">
    <source>
        <dbReference type="SAM" id="Coils"/>
    </source>
</evidence>
<organism evidence="2 3">
    <name type="scientific">Symbiodinium natans</name>
    <dbReference type="NCBI Taxonomy" id="878477"/>
    <lineage>
        <taxon>Eukaryota</taxon>
        <taxon>Sar</taxon>
        <taxon>Alveolata</taxon>
        <taxon>Dinophyceae</taxon>
        <taxon>Suessiales</taxon>
        <taxon>Symbiodiniaceae</taxon>
        <taxon>Symbiodinium</taxon>
    </lineage>
</organism>
<reference evidence="2" key="1">
    <citation type="submission" date="2021-02" db="EMBL/GenBank/DDBJ databases">
        <authorList>
            <person name="Dougan E. K."/>
            <person name="Rhodes N."/>
            <person name="Thang M."/>
            <person name="Chan C."/>
        </authorList>
    </citation>
    <scope>NUCLEOTIDE SEQUENCE</scope>
</reference>
<keyword evidence="1" id="KW-0175">Coiled coil</keyword>
<evidence type="ECO:0000313" key="3">
    <source>
        <dbReference type="Proteomes" id="UP000604046"/>
    </source>
</evidence>
<feature type="coiled-coil region" evidence="1">
    <location>
        <begin position="385"/>
        <end position="412"/>
    </location>
</feature>
<keyword evidence="3" id="KW-1185">Reference proteome</keyword>
<name>A0A812TVE8_9DINO</name>
<dbReference type="PANTHER" id="PTHR19327:SF0">
    <property type="entry name" value="GOLGIN SUBFAMILY A MEMBER 4"/>
    <property type="match status" value="1"/>
</dbReference>
<accession>A0A812TVE8</accession>
<gene>
    <name evidence="2" type="ORF">SNAT2548_LOCUS30522</name>
</gene>
<dbReference type="AlphaFoldDB" id="A0A812TVE8"/>
<sequence>MQRLRKYSGYWMERVDYLESAIGDSADKHARELENLKTVHSRLQTESKAKELSVCFQRMRAVTPSCQEAHHANVVERLTTLEKTIGESADKHAQELAAAHGKIASMHTRLSTCEATGSTIDGLKKAHASLVADKSARDAHHASFAERLDYLERTFGDSADMHAKQLKAAHDKIEKIHARVANCEETGSAVADLHKSHQQVSQDHRDKLSTLHSSVSERLSYLEGLIGESAELHARELEALKSSHSRIASEAKARDAHHATVSERLDYIEKLLGDSADKHAREIKAAHSKIEQVHQRVSGTQQEDAIRALLNSEKEARQKHVATVEERLERLEAAMGDTHNRHSLEIESTKAAHQRLSKEQKLRDDKHASFAERLEYLEGKIGDSFDQHERELKAANAKLEQVHNRLAQCEKHGASISELHRSHSTSSQEHKAVLAAHSASLGERLDFLEKSLGQSAEKHAKEVDALKASHSKIATETKVRDAHHATVSERLDYIERMVGDSADKHAKELAAAHEKIKDMHKRVVDCEARGTHVDSVRKAHDKMASEQAAHASNHATLRERVDFLEKKVGDSAEHHKKELQASRQAQEQLHARFNEERQLREQVQEQFRSEKAARERHHLHIQDLIGREKDAREKIHEHHQELLGRERSANEVRHKDVNEAMQKERAIREQAHTLLHDLVHKEKAARTAIEEVLAQEKGERTKHLVHLDEKVDSLQKSMSIFDSLMRKEIDERTKEYRRLWDAIDTHTHDLSTQVISEPGGFSAEPAVGASALDSNMYQRYMASGPAPSVGTTAVSQAWVPSVQPFPYQEPVAPSAPSTSTVCMPPSVPPVQTWGIHGK</sequence>
<protein>
    <submittedName>
        <fullName evidence="2">Uncharacterized protein</fullName>
    </submittedName>
</protein>
<comment type="caution">
    <text evidence="2">The sequence shown here is derived from an EMBL/GenBank/DDBJ whole genome shotgun (WGS) entry which is preliminary data.</text>
</comment>